<reference evidence="2" key="1">
    <citation type="submission" date="2016-04" db="EMBL/GenBank/DDBJ databases">
        <authorList>
            <person name="Evans L.H."/>
            <person name="Alamgir A."/>
            <person name="Owens N."/>
            <person name="Weber N.D."/>
            <person name="Virtaneva K."/>
            <person name="Barbian K."/>
            <person name="Babar A."/>
            <person name="Rosenke K."/>
        </authorList>
    </citation>
    <scope>NUCLEOTIDE SEQUENCE</scope>
    <source>
        <strain evidence="2">86</strain>
    </source>
</reference>
<sequence>MIKKALGLMVGASAAALLGAAPAKAQSVPSAEPTGAVGTASGRVICPGIPSSVGECAAAASGVESAGAPERAAGAGTPVLQVEGSGRFEYDDNPLLRADDAASIFGFIATPRVSVIGETDVSRLEFGGQLEANRYDDSDFNSNDVYLNFAGQRRFRTGAASLKADFSYDTTRTSEVADSGLSIAGVRNTRFTVAPHVQSDITQVDQLILDGSVAISKYDDLDNYTNYRTYTLKPTLQHSFSETQATTFALEGVHYETTSGSGVTTDTLIPQVGWVSQFSPRWRASGSVGVQYSTTSYDLEFPGREDGSEWTHYFDVAVNYDDLNDHIAFQTSRRPSSLSSGNQAQTTQFKLTGTHNLNQRLDLKLGLTYQISDRSGSNSSGNNDITFIEAAPQLVYRLTEKLNLNLMYRHREREIGDAEATSDAVMVTLTFRPDEFRID</sequence>
<proteinExistence type="predicted"/>
<feature type="signal peptide" evidence="1">
    <location>
        <begin position="1"/>
        <end position="25"/>
    </location>
</feature>
<feature type="chain" id="PRO_5012826652" description="TIGR03016 family PEP-CTERM system-associated outer membrane protein" evidence="1">
    <location>
        <begin position="26"/>
        <end position="439"/>
    </location>
</feature>
<evidence type="ECO:0000313" key="2">
    <source>
        <dbReference type="EMBL" id="SBV99030.1"/>
    </source>
</evidence>
<dbReference type="AlphaFoldDB" id="A0A212JHZ6"/>
<keyword evidence="1" id="KW-0732">Signal</keyword>
<accession>A0A212JHZ6</accession>
<organism evidence="2">
    <name type="scientific">uncultured Alphaproteobacteria bacterium</name>
    <dbReference type="NCBI Taxonomy" id="91750"/>
    <lineage>
        <taxon>Bacteria</taxon>
        <taxon>Pseudomonadati</taxon>
        <taxon>Pseudomonadota</taxon>
        <taxon>Alphaproteobacteria</taxon>
        <taxon>environmental samples</taxon>
    </lineage>
</organism>
<dbReference type="EMBL" id="FLUO01000001">
    <property type="protein sequence ID" value="SBV99030.1"/>
    <property type="molecule type" value="Genomic_DNA"/>
</dbReference>
<name>A0A212JHZ6_9PROT</name>
<protein>
    <recommendedName>
        <fullName evidence="3">TIGR03016 family PEP-CTERM system-associated outer membrane protein</fullName>
    </recommendedName>
</protein>
<gene>
    <name evidence="2" type="ORF">KL86APRO_11093</name>
</gene>
<dbReference type="SUPFAM" id="SSF56935">
    <property type="entry name" value="Porins"/>
    <property type="match status" value="1"/>
</dbReference>
<evidence type="ECO:0000256" key="1">
    <source>
        <dbReference type="SAM" id="SignalP"/>
    </source>
</evidence>
<evidence type="ECO:0008006" key="3">
    <source>
        <dbReference type="Google" id="ProtNLM"/>
    </source>
</evidence>